<evidence type="ECO:0000256" key="1">
    <source>
        <dbReference type="ARBA" id="ARBA00002777"/>
    </source>
</evidence>
<feature type="binding site" evidence="11 12">
    <location>
        <position position="614"/>
    </location>
    <ligand>
        <name>L-homocysteine</name>
        <dbReference type="ChEBI" id="CHEBI:58199"/>
    </ligand>
</feature>
<evidence type="ECO:0000256" key="9">
    <source>
        <dbReference type="ARBA" id="ARBA00022833"/>
    </source>
</evidence>
<evidence type="ECO:0000256" key="11">
    <source>
        <dbReference type="HAMAP-Rule" id="MF_00172"/>
    </source>
</evidence>
<keyword evidence="5 11" id="KW-0028">Amino-acid biosynthesis</keyword>
<dbReference type="Proteomes" id="UP000325458">
    <property type="component" value="Chromosome"/>
</dbReference>
<feature type="binding site" evidence="11 12">
    <location>
        <position position="614"/>
    </location>
    <ligand>
        <name>L-methionine</name>
        <dbReference type="ChEBI" id="CHEBI:57844"/>
    </ligand>
</feature>
<evidence type="ECO:0000256" key="12">
    <source>
        <dbReference type="PIRSR" id="PIRSR000382-1"/>
    </source>
</evidence>
<dbReference type="InterPro" id="IPR006276">
    <property type="entry name" value="Cobalamin-indep_Met_synthase"/>
</dbReference>
<feature type="domain" description="Cobalamin-independent methionine synthase MetE C-terminal/archaeal" evidence="16">
    <location>
        <begin position="441"/>
        <end position="763"/>
    </location>
</feature>
<dbReference type="InterPro" id="IPR002629">
    <property type="entry name" value="Met_Synth_C/arc"/>
</dbReference>
<sequence>MTSRSAAAAARATVHGYPRQGPNRELKKAIEGYWKGRVDADALRATAADLRRGNWQQLAAAGVHEVPTGDFSYYDHVLDTSVMVGAIPARHRAAVAVDGLDGYFAMARGTQDVAPLEMTKWFDTNYHYLVPELGPDTVFAADSSEQVAQLTEARGLGLAARPVLVGPVTYLLLAKPAPGVAAGFDPLTLLDRLLPVYAEVLADLRAAGARWVQLDEPALVQDRSPAALNAAARAYRDLGTLTDRPQLLVASYFDRLGEALPVLAKAPVEGLALDFTGPAAGNLQDLAAVGGLPGKRLVAGVVNGRNVWINHYEQSLATLGTLLGLAEQVDVSSSCSLLHVPLDTGAERDIDPQIVRWLAFARQKTTEIVTLARGLARGTGAIAAELAANRADLASRAGSTLTHDPAVRARAAAVTDADGRRSQPYAERSAAQRAHLRLPLLPTTTIGSFPQTAGLRTARADLRAGRLDTEGYEERISAEIREVLAFQEKAGIDVLVHGEPERNDMVQYFAEQLTGYLATQHGWVQSYGTRYVRPPILAGDISRPEPMTVRWTRYAQSLTERPVKGMLTGPVTMLAWSFVRDDQPLGDTARQVALALRDEVNALEAAGTSVIQVDEPALRETLPLRAAGHAAYLAWATEAFRLTTGGVRPDTQIHTHMCYAEFGDILRAIEDLDADVISLEAARSHMQVASELATAGYPREVGPGVYDIHSPRVPDVTAATALLRKGLAAIPAERLWVNPDCGLKTRGWPEVREAVENLVTAAREIRGGLPGGAS</sequence>
<keyword evidence="4 11" id="KW-0489">Methyltransferase</keyword>
<dbReference type="NCBIfam" id="TIGR01371">
    <property type="entry name" value="met_syn_B12ind"/>
    <property type="match status" value="1"/>
</dbReference>
<feature type="binding site" evidence="11 12">
    <location>
        <begin position="446"/>
        <end position="448"/>
    </location>
    <ligand>
        <name>L-homocysteine</name>
        <dbReference type="ChEBI" id="CHEBI:58199"/>
    </ligand>
</feature>
<dbReference type="Pfam" id="PF01717">
    <property type="entry name" value="Meth_synt_2"/>
    <property type="match status" value="1"/>
</dbReference>
<organism evidence="19 21">
    <name type="scientific">Streptomyces platensis</name>
    <dbReference type="NCBI Taxonomy" id="58346"/>
    <lineage>
        <taxon>Bacteria</taxon>
        <taxon>Bacillati</taxon>
        <taxon>Actinomycetota</taxon>
        <taxon>Actinomycetes</taxon>
        <taxon>Kitasatosporales</taxon>
        <taxon>Streptomycetaceae</taxon>
        <taxon>Streptomyces</taxon>
    </lineage>
</organism>
<evidence type="ECO:0000259" key="16">
    <source>
        <dbReference type="Pfam" id="PF01717"/>
    </source>
</evidence>
<reference evidence="18 20" key="1">
    <citation type="submission" date="2016-09" db="EMBL/GenBank/DDBJ databases">
        <title>Streptomyces platensis DSM40041, a candidate organism with high potential of specific P450 cytochromes.</title>
        <authorList>
            <person name="Grumaz C."/>
            <person name="Vainshtein Y."/>
            <person name="Kirstahler P."/>
            <person name="Sohn K."/>
        </authorList>
    </citation>
    <scope>NUCLEOTIDE SEQUENCE [LARGE SCALE GENOMIC DNA]</scope>
    <source>
        <strain evidence="18 20">DSM 40041</strain>
    </source>
</reference>
<comment type="caution">
    <text evidence="11">Lacks conserved residue(s) required for the propagation of feature annotation.</text>
</comment>
<reference evidence="19 21" key="2">
    <citation type="submission" date="2017-09" db="EMBL/GenBank/DDBJ databases">
        <authorList>
            <person name="Lee N."/>
            <person name="Cho B.-K."/>
        </authorList>
    </citation>
    <scope>NUCLEOTIDE SEQUENCE [LARGE SCALE GENOMIC DNA]</scope>
    <source>
        <strain evidence="19 21">ATCC 23948</strain>
    </source>
</reference>
<feature type="domain" description="Cobalamin-independent methionine synthase MetE N-terminal" evidence="17">
    <location>
        <begin position="13"/>
        <end position="323"/>
    </location>
</feature>
<dbReference type="Gene3D" id="3.20.20.210">
    <property type="match status" value="2"/>
</dbReference>
<dbReference type="KEGG" id="spla:CP981_30340"/>
<feature type="binding site" evidence="11">
    <location>
        <position position="120"/>
    </location>
    <ligand>
        <name>5-methyltetrahydropteroyltri-L-glutamate</name>
        <dbReference type="ChEBI" id="CHEBI:58207"/>
    </ligand>
</feature>
<evidence type="ECO:0000256" key="4">
    <source>
        <dbReference type="ARBA" id="ARBA00022603"/>
    </source>
</evidence>
<name>A0AAE6NM73_STRPT</name>
<dbReference type="EMBL" id="MIGA01000009">
    <property type="protein sequence ID" value="OSY46589.1"/>
    <property type="molecule type" value="Genomic_DNA"/>
</dbReference>
<dbReference type="AlphaFoldDB" id="A0AAE6NM73"/>
<protein>
    <recommendedName>
        <fullName evidence="11">5-methyltetrahydropteroyltriglutamate--homocysteine methyltransferase</fullName>
        <ecNumber evidence="11">2.1.1.14</ecNumber>
    </recommendedName>
    <alternativeName>
        <fullName evidence="11">Cobalamin-independent methionine synthase</fullName>
    </alternativeName>
    <alternativeName>
        <fullName evidence="11">Methionine synthase, vitamin-B12 independent isozyme</fullName>
    </alternativeName>
</protein>
<evidence type="ECO:0000256" key="13">
    <source>
        <dbReference type="PIRSR" id="PIRSR000382-2"/>
    </source>
</evidence>
<feature type="binding site" evidence="13">
    <location>
        <position position="656"/>
    </location>
    <ligand>
        <name>Zn(2+)</name>
        <dbReference type="ChEBI" id="CHEBI:29105"/>
        <label>1</label>
        <note>catalytic</note>
    </ligand>
</feature>
<dbReference type="RefSeq" id="WP_085923858.1">
    <property type="nucleotide sequence ID" value="NZ_BAABSS010000014.1"/>
</dbReference>
<feature type="binding site" evidence="11 12">
    <location>
        <begin position="446"/>
        <end position="448"/>
    </location>
    <ligand>
        <name>L-methionine</name>
        <dbReference type="ChEBI" id="CHEBI:57844"/>
    </ligand>
</feature>
<evidence type="ECO:0000313" key="19">
    <source>
        <dbReference type="EMBL" id="QEV55362.1"/>
    </source>
</evidence>
<keyword evidence="20" id="KW-1185">Reference proteome</keyword>
<dbReference type="EMBL" id="CP023691">
    <property type="protein sequence ID" value="QEV55362.1"/>
    <property type="molecule type" value="Genomic_DNA"/>
</dbReference>
<feature type="active site" description="Proton donor" evidence="11 14">
    <location>
        <position position="709"/>
    </location>
</feature>
<keyword evidence="7 11" id="KW-0479">Metal-binding</keyword>
<dbReference type="HAMAP" id="MF_00172">
    <property type="entry name" value="Meth_synth"/>
    <property type="match status" value="1"/>
</dbReference>
<evidence type="ECO:0000259" key="17">
    <source>
        <dbReference type="Pfam" id="PF08267"/>
    </source>
</evidence>
<keyword evidence="8 11" id="KW-0677">Repeat</keyword>
<comment type="cofactor">
    <cofactor evidence="11">
        <name>Zn(2+)</name>
        <dbReference type="ChEBI" id="CHEBI:29105"/>
    </cofactor>
    <text evidence="11">Binds 1 zinc ion per subunit.</text>
</comment>
<dbReference type="SUPFAM" id="SSF51726">
    <property type="entry name" value="UROD/MetE-like"/>
    <property type="match status" value="2"/>
</dbReference>
<evidence type="ECO:0000313" key="20">
    <source>
        <dbReference type="Proteomes" id="UP000194225"/>
    </source>
</evidence>
<feature type="binding site" evidence="11">
    <location>
        <position position="680"/>
    </location>
    <ligand>
        <name>Zn(2+)</name>
        <dbReference type="ChEBI" id="CHEBI:29105"/>
        <note>catalytic</note>
    </ligand>
</feature>
<feature type="binding site" evidence="13">
    <location>
        <position position="680"/>
    </location>
    <ligand>
        <name>Zn(2+)</name>
        <dbReference type="ChEBI" id="CHEBI:29105"/>
        <label>1</label>
        <note>catalytic</note>
    </ligand>
</feature>
<evidence type="ECO:0000313" key="18">
    <source>
        <dbReference type="EMBL" id="OSY46589.1"/>
    </source>
</evidence>
<evidence type="ECO:0000313" key="21">
    <source>
        <dbReference type="Proteomes" id="UP000325458"/>
    </source>
</evidence>
<dbReference type="InterPro" id="IPR038071">
    <property type="entry name" value="UROD/MetE-like_sf"/>
</dbReference>
<feature type="binding site" evidence="11">
    <location>
        <position position="620"/>
    </location>
    <ligand>
        <name>5-methyltetrahydropteroyltri-L-glutamate</name>
        <dbReference type="ChEBI" id="CHEBI:58207"/>
    </ligand>
</feature>
<feature type="binding site" evidence="11">
    <location>
        <position position="658"/>
    </location>
    <ligand>
        <name>Zn(2+)</name>
        <dbReference type="ChEBI" id="CHEBI:29105"/>
        <note>catalytic</note>
    </ligand>
</feature>
<feature type="binding site" evidence="12">
    <location>
        <position position="27"/>
    </location>
    <ligand>
        <name>5-methyltetrahydropteroyltri-L-glutamate</name>
        <dbReference type="ChEBI" id="CHEBI:58207"/>
    </ligand>
</feature>
<feature type="binding site" evidence="11">
    <location>
        <position position="499"/>
    </location>
    <ligand>
        <name>L-homocysteine</name>
        <dbReference type="ChEBI" id="CHEBI:58199"/>
    </ligand>
</feature>
<keyword evidence="10 11" id="KW-0486">Methionine biosynthesis</keyword>
<feature type="binding site" evidence="12">
    <location>
        <position position="125"/>
    </location>
    <ligand>
        <name>5-methyltetrahydropteroyltri-L-glutamate</name>
        <dbReference type="ChEBI" id="CHEBI:58207"/>
    </ligand>
</feature>
<comment type="catalytic activity">
    <reaction evidence="11">
        <text>5-methyltetrahydropteroyltri-L-glutamate + L-homocysteine = tetrahydropteroyltri-L-glutamate + L-methionine</text>
        <dbReference type="Rhea" id="RHEA:21196"/>
        <dbReference type="ChEBI" id="CHEBI:57844"/>
        <dbReference type="ChEBI" id="CHEBI:58140"/>
        <dbReference type="ChEBI" id="CHEBI:58199"/>
        <dbReference type="ChEBI" id="CHEBI:58207"/>
        <dbReference type="EC" id="2.1.1.14"/>
    </reaction>
</comment>
<keyword evidence="9 11" id="KW-0862">Zinc</keyword>
<dbReference type="InterPro" id="IPR013215">
    <property type="entry name" value="Cbl-indep_Met_Synth_N"/>
</dbReference>
<dbReference type="Proteomes" id="UP000194225">
    <property type="component" value="Unassembled WGS sequence"/>
</dbReference>
<dbReference type="CDD" id="cd03312">
    <property type="entry name" value="CIMS_N_terminal_like"/>
    <property type="match status" value="1"/>
</dbReference>
<accession>A0AAE6NM73</accession>
<dbReference type="Pfam" id="PF08267">
    <property type="entry name" value="Meth_synt_1"/>
    <property type="match status" value="1"/>
</dbReference>
<proteinExistence type="inferred from homology"/>
<evidence type="ECO:0000256" key="8">
    <source>
        <dbReference type="ARBA" id="ARBA00022737"/>
    </source>
</evidence>
<feature type="binding site" evidence="11 12">
    <location>
        <position position="576"/>
    </location>
    <ligand>
        <name>5-methyltetrahydropteroyltri-L-glutamate</name>
        <dbReference type="ChEBI" id="CHEBI:58207"/>
    </ligand>
</feature>
<evidence type="ECO:0000256" key="3">
    <source>
        <dbReference type="ARBA" id="ARBA00009553"/>
    </source>
</evidence>
<gene>
    <name evidence="11 18" type="primary">metE</name>
    <name evidence="18" type="ORF">BG653_01956</name>
    <name evidence="19" type="ORF">CP981_30340</name>
</gene>
<comment type="similarity">
    <text evidence="3 11">Belongs to the vitamin-B12 independent methionine synthase family.</text>
</comment>
<evidence type="ECO:0000256" key="14">
    <source>
        <dbReference type="PIRSR" id="PIRSR000382-3"/>
    </source>
</evidence>
<keyword evidence="6 11" id="KW-0808">Transferase</keyword>
<dbReference type="NCBIfam" id="NF003556">
    <property type="entry name" value="PRK05222.1"/>
    <property type="match status" value="1"/>
</dbReference>
<evidence type="ECO:0000256" key="15">
    <source>
        <dbReference type="SAM" id="MobiDB-lite"/>
    </source>
</evidence>
<dbReference type="GO" id="GO:0032259">
    <property type="term" value="P:methylation"/>
    <property type="evidence" value="ECO:0007669"/>
    <property type="project" value="UniProtKB-KW"/>
</dbReference>
<evidence type="ECO:0000256" key="2">
    <source>
        <dbReference type="ARBA" id="ARBA00004681"/>
    </source>
</evidence>
<dbReference type="GO" id="GO:0008270">
    <property type="term" value="F:zinc ion binding"/>
    <property type="evidence" value="ECO:0007669"/>
    <property type="project" value="InterPro"/>
</dbReference>
<evidence type="ECO:0000256" key="6">
    <source>
        <dbReference type="ARBA" id="ARBA00022679"/>
    </source>
</evidence>
<comment type="function">
    <text evidence="1 11">Catalyzes the transfer of a methyl group from 5-methyltetrahydrofolate to homocysteine resulting in methionine formation.</text>
</comment>
<feature type="binding site" evidence="11">
    <location>
        <position position="741"/>
    </location>
    <ligand>
        <name>Zn(2+)</name>
        <dbReference type="ChEBI" id="CHEBI:29105"/>
        <note>catalytic</note>
    </ligand>
</feature>
<dbReference type="CDD" id="cd03311">
    <property type="entry name" value="CIMS_C_terminal_like"/>
    <property type="match status" value="1"/>
</dbReference>
<dbReference type="PANTHER" id="PTHR30519">
    <property type="entry name" value="5-METHYLTETRAHYDROPTEROYLTRIGLUTAMATE--HOMOCYSTEINE METHYLTRANSFERASE"/>
    <property type="match status" value="1"/>
</dbReference>
<feature type="binding site" evidence="11">
    <location>
        <position position="656"/>
    </location>
    <ligand>
        <name>Zn(2+)</name>
        <dbReference type="ChEBI" id="CHEBI:29105"/>
        <note>catalytic</note>
    </ligand>
</feature>
<feature type="binding site" evidence="13">
    <location>
        <position position="741"/>
    </location>
    <ligand>
        <name>Zn(2+)</name>
        <dbReference type="ChEBI" id="CHEBI:29105"/>
        <label>1</label>
        <note>catalytic</note>
    </ligand>
</feature>
<feature type="binding site" evidence="11 12">
    <location>
        <position position="499"/>
    </location>
    <ligand>
        <name>L-methionine</name>
        <dbReference type="ChEBI" id="CHEBI:57844"/>
    </ligand>
</feature>
<dbReference type="GeneID" id="90927555"/>
<feature type="binding site" evidence="13">
    <location>
        <position position="658"/>
    </location>
    <ligand>
        <name>Zn(2+)</name>
        <dbReference type="ChEBI" id="CHEBI:29105"/>
        <label>2</label>
    </ligand>
</feature>
<feature type="compositionally biased region" description="Low complexity" evidence="15">
    <location>
        <begin position="1"/>
        <end position="13"/>
    </location>
</feature>
<evidence type="ECO:0000256" key="7">
    <source>
        <dbReference type="ARBA" id="ARBA00022723"/>
    </source>
</evidence>
<dbReference type="PIRSF" id="PIRSF000382">
    <property type="entry name" value="MeTrfase_B12_ind"/>
    <property type="match status" value="1"/>
</dbReference>
<comment type="pathway">
    <text evidence="2 11">Amino-acid biosynthesis; L-methionine biosynthesis via de novo pathway; L-methionine from L-homocysteine (MetE route): step 1/1.</text>
</comment>
<evidence type="ECO:0000256" key="5">
    <source>
        <dbReference type="ARBA" id="ARBA00022605"/>
    </source>
</evidence>
<comment type="cofactor">
    <cofactor evidence="13">
        <name>Zn(2+)</name>
        <dbReference type="ChEBI" id="CHEBI:29105"/>
    </cofactor>
    <text evidence="13">Binds 2 Zn(2+) ions per subunit.</text>
</comment>
<feature type="binding site" evidence="11">
    <location>
        <begin position="24"/>
        <end position="27"/>
    </location>
    <ligand>
        <name>5-methyltetrahydropteroyltri-L-glutamate</name>
        <dbReference type="ChEBI" id="CHEBI:58207"/>
    </ligand>
</feature>
<dbReference type="EC" id="2.1.1.14" evidence="11"/>
<feature type="region of interest" description="Disordered" evidence="15">
    <location>
        <begin position="1"/>
        <end position="22"/>
    </location>
</feature>
<dbReference type="GO" id="GO:0003871">
    <property type="term" value="F:5-methyltetrahydropteroyltriglutamate-homocysteine S-methyltransferase activity"/>
    <property type="evidence" value="ECO:0007669"/>
    <property type="project" value="UniProtKB-UniRule"/>
</dbReference>
<feature type="binding site" evidence="13">
    <location>
        <position position="671"/>
    </location>
    <ligand>
        <name>Zn(2+)</name>
        <dbReference type="ChEBI" id="CHEBI:29105"/>
        <label>1</label>
        <note>catalytic</note>
    </ligand>
</feature>
<dbReference type="GO" id="GO:0009086">
    <property type="term" value="P:methionine biosynthetic process"/>
    <property type="evidence" value="ECO:0007669"/>
    <property type="project" value="UniProtKB-UniRule"/>
</dbReference>
<evidence type="ECO:0000256" key="10">
    <source>
        <dbReference type="ARBA" id="ARBA00023167"/>
    </source>
</evidence>